<dbReference type="SUPFAM" id="SSF51735">
    <property type="entry name" value="NAD(P)-binding Rossmann-fold domains"/>
    <property type="match status" value="2"/>
</dbReference>
<protein>
    <recommendedName>
        <fullName evidence="6">3-oxoacyl-[acyl-carrier-protein] reductase</fullName>
    </recommendedName>
</protein>
<evidence type="ECO:0000313" key="5">
    <source>
        <dbReference type="Proteomes" id="UP000682877"/>
    </source>
</evidence>
<evidence type="ECO:0000256" key="3">
    <source>
        <dbReference type="ARBA" id="ARBA00025714"/>
    </source>
</evidence>
<evidence type="ECO:0000313" key="4">
    <source>
        <dbReference type="EMBL" id="CAE5956797.1"/>
    </source>
</evidence>
<dbReference type="PRINTS" id="PR00080">
    <property type="entry name" value="SDRFAMILY"/>
</dbReference>
<evidence type="ECO:0000256" key="1">
    <source>
        <dbReference type="ARBA" id="ARBA00022857"/>
    </source>
</evidence>
<dbReference type="AlphaFoldDB" id="A0A8S1ZJH3"/>
<dbReference type="Proteomes" id="UP000682877">
    <property type="component" value="Chromosome 1"/>
</dbReference>
<accession>A0A8S1ZJH3</accession>
<dbReference type="CDD" id="cd05329">
    <property type="entry name" value="TR_SDR_c"/>
    <property type="match status" value="1"/>
</dbReference>
<dbReference type="GO" id="GO:0016491">
    <property type="term" value="F:oxidoreductase activity"/>
    <property type="evidence" value="ECO:0007669"/>
    <property type="project" value="UniProtKB-KW"/>
</dbReference>
<dbReference type="PANTHER" id="PTHR42898">
    <property type="entry name" value="TROPINONE REDUCTASE"/>
    <property type="match status" value="1"/>
</dbReference>
<dbReference type="Gene3D" id="3.40.50.720">
    <property type="entry name" value="NAD(P)-binding Rossmann-like Domain"/>
    <property type="match status" value="2"/>
</dbReference>
<dbReference type="InterPro" id="IPR020904">
    <property type="entry name" value="Sc_DH/Rdtase_CS"/>
</dbReference>
<evidence type="ECO:0008006" key="6">
    <source>
        <dbReference type="Google" id="ProtNLM"/>
    </source>
</evidence>
<proteinExistence type="inferred from homology"/>
<gene>
    <name evidence="4" type="ORF">AARE701A_LOCUS554</name>
</gene>
<dbReference type="InterPro" id="IPR045000">
    <property type="entry name" value="TR"/>
</dbReference>
<dbReference type="FunFam" id="3.40.50.720:FF:000084">
    <property type="entry name" value="Short-chain dehydrogenase reductase"/>
    <property type="match status" value="2"/>
</dbReference>
<sequence>MDINRWSLQGMTALVTGGAKGIGSAVVEELVGFGARVHICDRDQTLLNECLSEWQAKGFEVSGSICDVSSRPQREQLIQTVSSLFGAKLNILINNVGKYILKPTLECTVEDFSSLMATNLESAYHISQLAHPLLKASGYGNIVFISSVTGVVSGISSIYGATKGALNQLAKNLACEWASDNIRANSVAPWVTETSLVQKYLEDEKFAEAIFSRTPLGRACEPREVASLVTFLCLPAASYITGQTICIDGGFTLFSRRRAMAGAEQSQRWSLKAKTALVTGGTKGIGHAIVEEFAGFGAVIHTCARDESQLNECLSKWQKKGFQVTGSVCDASLRTDREKLMQTVSSMFGGKLDILINNVGAIRSKPTVDYTAEDFSFHISTNLESAFHLSQLAHPLLKASGCGNIVFMSSIAGVVSLSVGSIYSATKGAMNQLARNLACEWARDGIRANAVAPAVIATPLAAAVYDDEFKKVVISRKPLGRFGEPEEVASLVAFLCMPAASYITGQTICVDGGLSVNGFSYQPQD</sequence>
<dbReference type="PANTHER" id="PTHR42898:SF18">
    <property type="entry name" value="3-OXOACYL-[ACYL-CARRIER-PROTEIN] REDUCTASE"/>
    <property type="match status" value="1"/>
</dbReference>
<keyword evidence="5" id="KW-1185">Reference proteome</keyword>
<dbReference type="InterPro" id="IPR036291">
    <property type="entry name" value="NAD(P)-bd_dom_sf"/>
</dbReference>
<dbReference type="InterPro" id="IPR002347">
    <property type="entry name" value="SDR_fam"/>
</dbReference>
<dbReference type="Pfam" id="PF13561">
    <property type="entry name" value="adh_short_C2"/>
    <property type="match status" value="2"/>
</dbReference>
<comment type="similarity">
    <text evidence="3">Belongs to the short-chain dehydrogenases/reductases (SDR) family. SDR65C subfamily.</text>
</comment>
<dbReference type="EMBL" id="LR999451">
    <property type="protein sequence ID" value="CAE5956797.1"/>
    <property type="molecule type" value="Genomic_DNA"/>
</dbReference>
<keyword evidence="2" id="KW-0560">Oxidoreductase</keyword>
<organism evidence="4 5">
    <name type="scientific">Arabidopsis arenosa</name>
    <name type="common">Sand rock-cress</name>
    <name type="synonym">Cardaminopsis arenosa</name>
    <dbReference type="NCBI Taxonomy" id="38785"/>
    <lineage>
        <taxon>Eukaryota</taxon>
        <taxon>Viridiplantae</taxon>
        <taxon>Streptophyta</taxon>
        <taxon>Embryophyta</taxon>
        <taxon>Tracheophyta</taxon>
        <taxon>Spermatophyta</taxon>
        <taxon>Magnoliopsida</taxon>
        <taxon>eudicotyledons</taxon>
        <taxon>Gunneridae</taxon>
        <taxon>Pentapetalae</taxon>
        <taxon>rosids</taxon>
        <taxon>malvids</taxon>
        <taxon>Brassicales</taxon>
        <taxon>Brassicaceae</taxon>
        <taxon>Camelineae</taxon>
        <taxon>Arabidopsis</taxon>
    </lineage>
</organism>
<reference evidence="4" key="1">
    <citation type="submission" date="2021-01" db="EMBL/GenBank/DDBJ databases">
        <authorList>
            <person name="Bezrukov I."/>
        </authorList>
    </citation>
    <scope>NUCLEOTIDE SEQUENCE</scope>
</reference>
<dbReference type="PRINTS" id="PR00081">
    <property type="entry name" value="GDHRDH"/>
</dbReference>
<name>A0A8S1ZJH3_ARAAE</name>
<evidence type="ECO:0000256" key="2">
    <source>
        <dbReference type="ARBA" id="ARBA00023002"/>
    </source>
</evidence>
<keyword evidence="1" id="KW-0521">NADP</keyword>
<dbReference type="PROSITE" id="PS00061">
    <property type="entry name" value="ADH_SHORT"/>
    <property type="match status" value="2"/>
</dbReference>